<evidence type="ECO:0000313" key="15">
    <source>
        <dbReference type="EMBL" id="KAB1477238.1"/>
    </source>
</evidence>
<evidence type="ECO:0008006" key="17">
    <source>
        <dbReference type="Google" id="ProtNLM"/>
    </source>
</evidence>
<accession>A0A833C9U4</accession>
<name>A0A833C9U4_9FIRM</name>
<feature type="domain" description="Trimeric autotransporter adhesin YadA-like C-terminal membrane anchor" evidence="12">
    <location>
        <begin position="1233"/>
        <end position="1287"/>
    </location>
</feature>
<feature type="domain" description="Trimeric autotransporter adhesin YadA-like stalk" evidence="14">
    <location>
        <begin position="217"/>
        <end position="241"/>
    </location>
</feature>
<evidence type="ECO:0000256" key="8">
    <source>
        <dbReference type="ARBA" id="ARBA00022927"/>
    </source>
</evidence>
<keyword evidence="4" id="KW-0813">Transport</keyword>
<feature type="domain" description="Trimeric autotransporter adhesin YadA-like stalk" evidence="14">
    <location>
        <begin position="1172"/>
        <end position="1211"/>
    </location>
</feature>
<proteinExistence type="inferred from homology"/>
<comment type="subcellular location">
    <subcellularLocation>
        <location evidence="2">Cell outer membrane</location>
    </subcellularLocation>
    <subcellularLocation>
        <location evidence="1">Cell surface</location>
    </subcellularLocation>
</comment>
<dbReference type="SUPFAM" id="SSF101967">
    <property type="entry name" value="Adhesin YadA, collagen-binding domain"/>
    <property type="match status" value="3"/>
</dbReference>
<keyword evidence="7" id="KW-0732">Signal</keyword>
<evidence type="ECO:0000256" key="3">
    <source>
        <dbReference type="ARBA" id="ARBA00005848"/>
    </source>
</evidence>
<dbReference type="Gene3D" id="3.30.1300.30">
    <property type="entry name" value="GSPII I/J protein-like"/>
    <property type="match status" value="1"/>
</dbReference>
<evidence type="ECO:0000256" key="4">
    <source>
        <dbReference type="ARBA" id="ARBA00022448"/>
    </source>
</evidence>
<dbReference type="Gene3D" id="2.150.10.10">
    <property type="entry name" value="Serralysin-like metalloprotease, C-terminal"/>
    <property type="match status" value="4"/>
</dbReference>
<keyword evidence="10" id="KW-0998">Cell outer membrane</keyword>
<evidence type="ECO:0000313" key="16">
    <source>
        <dbReference type="Proteomes" id="UP000434554"/>
    </source>
</evidence>
<dbReference type="InterPro" id="IPR008635">
    <property type="entry name" value="Coiled_stalk_dom"/>
</dbReference>
<dbReference type="InterPro" id="IPR005594">
    <property type="entry name" value="YadA_C"/>
</dbReference>
<reference evidence="15 16" key="1">
    <citation type="submission" date="2019-09" db="EMBL/GenBank/DDBJ databases">
        <title>Draft genome sequence of 3 type strains from the CCUG.</title>
        <authorList>
            <person name="Pineiro-Iglesias B."/>
            <person name="Tunovic T."/>
            <person name="Unosson C."/>
            <person name="Inganas E."/>
            <person name="Ohlen M."/>
            <person name="Cardew S."/>
            <person name="Jensie-Markopoulos S."/>
            <person name="Salva-Serra F."/>
            <person name="Jaen-Luchoro D."/>
            <person name="Karlsson R."/>
            <person name="Svensson-Stadler L."/>
            <person name="Chun J."/>
            <person name="Moore E."/>
        </authorList>
    </citation>
    <scope>NUCLEOTIDE SEQUENCE [LARGE SCALE GENOMIC DNA]</scope>
    <source>
        <strain evidence="15 16">CCUG 65427</strain>
    </source>
</reference>
<evidence type="ECO:0000256" key="10">
    <source>
        <dbReference type="ARBA" id="ARBA00023237"/>
    </source>
</evidence>
<feature type="coiled-coil region" evidence="11">
    <location>
        <begin position="1301"/>
        <end position="1349"/>
    </location>
</feature>
<comment type="similarity">
    <text evidence="3">Belongs to the autotransporter-2 (AT-2) (TC 1.B.40) family.</text>
</comment>
<dbReference type="Pfam" id="PF03895">
    <property type="entry name" value="YadA_anchor"/>
    <property type="match status" value="1"/>
</dbReference>
<comment type="caution">
    <text evidence="15">The sequence shown here is derived from an EMBL/GenBank/DDBJ whole genome shotgun (WGS) entry which is preliminary data.</text>
</comment>
<dbReference type="EMBL" id="WBKH01000010">
    <property type="protein sequence ID" value="KAB1477238.1"/>
    <property type="molecule type" value="Genomic_DNA"/>
</dbReference>
<feature type="domain" description="Trimeric autotransporter adhesin YadA-like head" evidence="13">
    <location>
        <begin position="10"/>
        <end position="34"/>
    </location>
</feature>
<evidence type="ECO:0000256" key="6">
    <source>
        <dbReference type="ARBA" id="ARBA00022692"/>
    </source>
</evidence>
<dbReference type="GO" id="GO:0009986">
    <property type="term" value="C:cell surface"/>
    <property type="evidence" value="ECO:0007669"/>
    <property type="project" value="UniProtKB-SubCell"/>
</dbReference>
<dbReference type="InterPro" id="IPR045584">
    <property type="entry name" value="Pilin-like"/>
</dbReference>
<dbReference type="Pfam" id="PF05662">
    <property type="entry name" value="YadA_stalk"/>
    <property type="match status" value="4"/>
</dbReference>
<evidence type="ECO:0000256" key="11">
    <source>
        <dbReference type="SAM" id="Coils"/>
    </source>
</evidence>
<dbReference type="Pfam" id="PF05658">
    <property type="entry name" value="YadA_head"/>
    <property type="match status" value="1"/>
</dbReference>
<keyword evidence="9" id="KW-0472">Membrane</keyword>
<keyword evidence="11" id="KW-0175">Coiled coil</keyword>
<evidence type="ECO:0000256" key="5">
    <source>
        <dbReference type="ARBA" id="ARBA00022452"/>
    </source>
</evidence>
<protein>
    <recommendedName>
        <fullName evidence="17">Hemagglutinin</fullName>
    </recommendedName>
</protein>
<dbReference type="RefSeq" id="WP_127008241.1">
    <property type="nucleotide sequence ID" value="NZ_RQUZ01000010.1"/>
</dbReference>
<evidence type="ECO:0000256" key="7">
    <source>
        <dbReference type="ARBA" id="ARBA00022729"/>
    </source>
</evidence>
<evidence type="ECO:0000256" key="9">
    <source>
        <dbReference type="ARBA" id="ARBA00023136"/>
    </source>
</evidence>
<sequence>MNLGNYTLTNGVDSIAVGFSAKAPKTDAIAVGGYTQAKQVGSIAIGQGAVANTGGLALGYDSLADRSYGSIGYFTTLGSTDQAAIAEKLGKTAEYNQLVDTINGYSDLAAQERQYRTYISERQNNQDLLSAEIENLYKNPAGSAAYNTSLAKIREYQQKIKENNDGENSLSSIVSTKNPDYVKLKAARTELRNMFAAYMSTADAVSVGNTEKGIYRQITGVAAGSADMDAVNVAQLKDMGSAGLDFKGDSDTVVHRDLGATLNVVGGNTDATSLTDNNIGVVADTTTGTLNVKLAKNLTMGDGSITFINAKDATGNTLVQGQDGKWYSDLTDATYDATNNVYTKADGNTVSAVENPTVSEVKLSNTGLDNGGNKITNVAAGTVDTDIVNLGQLKGSTIGSSKVEYTDAGAGTITLTMQDGKDVKINGLQDKYVTGASLDGNKLTITRNDDQKFEVDNIATTADIVGENSKVNLKFTGDDTTEDGTITKINGATLNILGGTTEFTTANNIGVVKDGDALRVKLAKDINMGNGSVTFANAKDAIGNTLVQGQDGKWYSDLTDATYDATNNVYTKADGNTVSAVENPTVSEVKLSNTGLDNGGNKITNVAAGTEDTDIVNLGQLKGSTIGSSKVEYTDAGAGTITLTMQDGKAVKINGLQDKYVTGATFKDNTLTITRNDDTSFKVGDIASKTDMDSAVSNANLKFTGDDKSEDAAITKKNGETLTIYGGVAATDADGNSLLSDVNNVGVVKTDDGLQIKLAKDLAGIDSARIGGTVADGVATGGIYIANQSVTYNGSAKKTENGLYITGLANTAWNPTTDGIVSGRAATEDQLKAAYDGLSTTITANKVVAGDNITVTRLKDGSGTKVSLSDNLAFGDKNGKNIAISGNDAIISAGDGGSNKVVVDGANSTVTAGTGANQVTVDGTKAAITAGEGANQVAVDGTKGQVTIGETGKGLVIGNQDVAVKNADGTDKVDENGNAVKDSGKYITGLDNTTWNPAEKGYVPDRAATEGQLKDIVGQFDVINNAKRGFNSDTGVKVERGKDDVLDIKGGAKGDLSEGNIGVVNNTDATGFDVKLAKDLKDLNSITSNTVTTNELTVSEKANIGNVSISNDNVTIGTGDSQTVLSNESITTGSVTTGNTTVNDSGVTIKVTDSSKSDITLTNDAISMGSNRVQNIAAGVEATDAINKGQFDSAVSAIGNGMNQLGNSINKLDNRVNRVGAGAAALAALHPLEYDPESKWEISAGVGNYKSANALALGAFYCPNSDTMFSVGSSYGGGENMVNAGVTLRIGPGETLKYSSKREMAQKINDLESVVADQKGELTDLKSVVAEQKDRIEELTKLVNALVNK</sequence>
<evidence type="ECO:0000259" key="13">
    <source>
        <dbReference type="Pfam" id="PF05658"/>
    </source>
</evidence>
<evidence type="ECO:0000259" key="14">
    <source>
        <dbReference type="Pfam" id="PF05662"/>
    </source>
</evidence>
<dbReference type="Proteomes" id="UP000434554">
    <property type="component" value="Unassembled WGS sequence"/>
</dbReference>
<dbReference type="InterPro" id="IPR008640">
    <property type="entry name" value="Adhesin_Head_dom"/>
</dbReference>
<keyword evidence="6" id="KW-0812">Transmembrane</keyword>
<feature type="domain" description="Trimeric autotransporter adhesin YadA-like stalk" evidence="14">
    <location>
        <begin position="374"/>
        <end position="396"/>
    </location>
</feature>
<keyword evidence="5" id="KW-1134">Transmembrane beta strand</keyword>
<dbReference type="GO" id="GO:0015031">
    <property type="term" value="P:protein transport"/>
    <property type="evidence" value="ECO:0007669"/>
    <property type="project" value="UniProtKB-KW"/>
</dbReference>
<evidence type="ECO:0000256" key="1">
    <source>
        <dbReference type="ARBA" id="ARBA00004241"/>
    </source>
</evidence>
<gene>
    <name evidence="15" type="ORF">F8R14_09605</name>
</gene>
<dbReference type="InterPro" id="IPR011049">
    <property type="entry name" value="Serralysin-like_metalloprot_C"/>
</dbReference>
<keyword evidence="8" id="KW-0653">Protein transport</keyword>
<organism evidence="15 16">
    <name type="scientific">Veillonella seminalis</name>
    <dbReference type="NCBI Taxonomy" id="1502943"/>
    <lineage>
        <taxon>Bacteria</taxon>
        <taxon>Bacillati</taxon>
        <taxon>Bacillota</taxon>
        <taxon>Negativicutes</taxon>
        <taxon>Veillonellales</taxon>
        <taxon>Veillonellaceae</taxon>
        <taxon>Veillonella</taxon>
    </lineage>
</organism>
<dbReference type="GO" id="GO:0009279">
    <property type="term" value="C:cell outer membrane"/>
    <property type="evidence" value="ECO:0007669"/>
    <property type="project" value="UniProtKB-SubCell"/>
</dbReference>
<evidence type="ECO:0000256" key="2">
    <source>
        <dbReference type="ARBA" id="ARBA00004442"/>
    </source>
</evidence>
<evidence type="ECO:0000259" key="12">
    <source>
        <dbReference type="Pfam" id="PF03895"/>
    </source>
</evidence>
<dbReference type="SUPFAM" id="SSF54523">
    <property type="entry name" value="Pili subunits"/>
    <property type="match status" value="1"/>
</dbReference>
<dbReference type="GeneID" id="83055560"/>
<feature type="domain" description="Trimeric autotransporter adhesin YadA-like stalk" evidence="14">
    <location>
        <begin position="602"/>
        <end position="624"/>
    </location>
</feature>